<dbReference type="RefSeq" id="WP_126819575.1">
    <property type="nucleotide sequence ID" value="NZ_PIPS01000001.1"/>
</dbReference>
<accession>A0AA94EHJ5</accession>
<dbReference type="PANTHER" id="PTHR21485:SF6">
    <property type="entry name" value="N-ACYLNEURAMINATE CYTIDYLYLTRANSFERASE-RELATED"/>
    <property type="match status" value="1"/>
</dbReference>
<dbReference type="InterPro" id="IPR050793">
    <property type="entry name" value="CMP-NeuNAc_synthase"/>
</dbReference>
<dbReference type="Proteomes" id="UP000286680">
    <property type="component" value="Unassembled WGS sequence"/>
</dbReference>
<gene>
    <name evidence="1" type="ORF">CWE23_04025</name>
</gene>
<protein>
    <submittedName>
        <fullName evidence="1">CMP-N-acetylneuraminic acid synthetase</fullName>
    </submittedName>
</protein>
<dbReference type="AlphaFoldDB" id="A0AA94EHJ5"/>
<reference evidence="2" key="1">
    <citation type="journal article" date="2018" name="Front. Microbiol.">
        <title>Genome-Based Analysis Reveals the Taxonomy and Diversity of the Family Idiomarinaceae.</title>
        <authorList>
            <person name="Liu Y."/>
            <person name="Lai Q."/>
            <person name="Shao Z."/>
        </authorList>
    </citation>
    <scope>NUCLEOTIDE SEQUENCE [LARGE SCALE GENOMIC DNA]</scope>
    <source>
        <strain evidence="2">SN-14</strain>
    </source>
</reference>
<proteinExistence type="predicted"/>
<dbReference type="GO" id="GO:0008781">
    <property type="term" value="F:N-acylneuraminate cytidylyltransferase activity"/>
    <property type="evidence" value="ECO:0007669"/>
    <property type="project" value="TreeGrafter"/>
</dbReference>
<organism evidence="1 2">
    <name type="scientific">Idiomarina aquatica</name>
    <dbReference type="NCBI Taxonomy" id="1327752"/>
    <lineage>
        <taxon>Bacteria</taxon>
        <taxon>Pseudomonadati</taxon>
        <taxon>Pseudomonadota</taxon>
        <taxon>Gammaproteobacteria</taxon>
        <taxon>Alteromonadales</taxon>
        <taxon>Idiomarinaceae</taxon>
        <taxon>Idiomarina</taxon>
    </lineage>
</organism>
<dbReference type="InterPro" id="IPR003329">
    <property type="entry name" value="Cytidylyl_trans"/>
</dbReference>
<keyword evidence="2" id="KW-1185">Reference proteome</keyword>
<comment type="caution">
    <text evidence="1">The sequence shown here is derived from an EMBL/GenBank/DDBJ whole genome shotgun (WGS) entry which is preliminary data.</text>
</comment>
<dbReference type="Gene3D" id="3.90.550.10">
    <property type="entry name" value="Spore Coat Polysaccharide Biosynthesis Protein SpsA, Chain A"/>
    <property type="match status" value="1"/>
</dbReference>
<evidence type="ECO:0000313" key="1">
    <source>
        <dbReference type="EMBL" id="RUO45194.1"/>
    </source>
</evidence>
<name>A0AA94EHJ5_9GAMM</name>
<dbReference type="Pfam" id="PF02348">
    <property type="entry name" value="CTP_transf_3"/>
    <property type="match status" value="1"/>
</dbReference>
<dbReference type="InterPro" id="IPR029044">
    <property type="entry name" value="Nucleotide-diphossugar_trans"/>
</dbReference>
<sequence length="234" mass="26257">MKITALLTGRGGNTLKDKNVLPVLGKPLLYYPASAAKKSGVIDEFYVSSDCDKILSAAEEIGYTKIVRPLELATATAKHLDVIRHALQKIDESTDVLVVLMANTGTIKPEWIKTAVEILKAEPELSAVVPVYQDQDHHPYRAKTLNDSGELIPFFDFGEENVSTNRQELSDCFFLCHSFWAMNLKNSFYSAKGQKPWTFLGDRIKPLVVDESFDVHTIEDLGRTENWLRKNKLG</sequence>
<evidence type="ECO:0000313" key="2">
    <source>
        <dbReference type="Proteomes" id="UP000286680"/>
    </source>
</evidence>
<dbReference type="EMBL" id="PIPS01000001">
    <property type="protein sequence ID" value="RUO45194.1"/>
    <property type="molecule type" value="Genomic_DNA"/>
</dbReference>
<dbReference type="PANTHER" id="PTHR21485">
    <property type="entry name" value="HAD SUPERFAMILY MEMBERS CMAS AND KDSC"/>
    <property type="match status" value="1"/>
</dbReference>
<dbReference type="SUPFAM" id="SSF53448">
    <property type="entry name" value="Nucleotide-diphospho-sugar transferases"/>
    <property type="match status" value="1"/>
</dbReference>